<gene>
    <name evidence="6" type="ORF">ACFOW7_20065</name>
</gene>
<sequence length="93" mass="10030">MDLETVLGMTAGFCTTIGLVPQVWRIARTRHVRAISARSYGLTTVGLGLWFGYGLAIDSLPVILYNGISCLLAGSIVAMKLHFGRTNHLSGNH</sequence>
<keyword evidence="4 5" id="KW-0472">Membrane</keyword>
<evidence type="ECO:0000256" key="5">
    <source>
        <dbReference type="SAM" id="Phobius"/>
    </source>
</evidence>
<keyword evidence="6" id="KW-0813">Transport</keyword>
<reference evidence="7" key="1">
    <citation type="journal article" date="2019" name="Int. J. Syst. Evol. Microbiol.">
        <title>The Global Catalogue of Microorganisms (GCM) 10K type strain sequencing project: providing services to taxonomists for standard genome sequencing and annotation.</title>
        <authorList>
            <consortium name="The Broad Institute Genomics Platform"/>
            <consortium name="The Broad Institute Genome Sequencing Center for Infectious Disease"/>
            <person name="Wu L."/>
            <person name="Ma J."/>
        </authorList>
    </citation>
    <scope>NUCLEOTIDE SEQUENCE [LARGE SCALE GENOMIC DNA]</scope>
    <source>
        <strain evidence="7">LMG 29894</strain>
    </source>
</reference>
<dbReference type="InterPro" id="IPR047662">
    <property type="entry name" value="SemiSWEET"/>
</dbReference>
<feature type="transmembrane region" description="Helical" evidence="5">
    <location>
        <begin position="6"/>
        <end position="27"/>
    </location>
</feature>
<keyword evidence="2 5" id="KW-0812">Transmembrane</keyword>
<keyword evidence="6" id="KW-0762">Sugar transport</keyword>
<feature type="transmembrane region" description="Helical" evidence="5">
    <location>
        <begin position="39"/>
        <end position="57"/>
    </location>
</feature>
<evidence type="ECO:0000256" key="1">
    <source>
        <dbReference type="ARBA" id="ARBA00004141"/>
    </source>
</evidence>
<dbReference type="RefSeq" id="WP_378167802.1">
    <property type="nucleotide sequence ID" value="NZ_JBHSBU010000001.1"/>
</dbReference>
<evidence type="ECO:0000313" key="7">
    <source>
        <dbReference type="Proteomes" id="UP001595791"/>
    </source>
</evidence>
<feature type="transmembrane region" description="Helical" evidence="5">
    <location>
        <begin position="63"/>
        <end position="83"/>
    </location>
</feature>
<name>A0ABV8MVF0_9NEIS</name>
<evidence type="ECO:0000256" key="2">
    <source>
        <dbReference type="ARBA" id="ARBA00022692"/>
    </source>
</evidence>
<dbReference type="EMBL" id="JBHSBU010000001">
    <property type="protein sequence ID" value="MFC4161637.1"/>
    <property type="molecule type" value="Genomic_DNA"/>
</dbReference>
<comment type="caution">
    <text evidence="6">The sequence shown here is derived from an EMBL/GenBank/DDBJ whole genome shotgun (WGS) entry which is preliminary data.</text>
</comment>
<dbReference type="Proteomes" id="UP001595791">
    <property type="component" value="Unassembled WGS sequence"/>
</dbReference>
<evidence type="ECO:0000256" key="4">
    <source>
        <dbReference type="ARBA" id="ARBA00023136"/>
    </source>
</evidence>
<proteinExistence type="predicted"/>
<accession>A0ABV8MVF0</accession>
<dbReference type="Gene3D" id="1.20.1280.290">
    <property type="match status" value="1"/>
</dbReference>
<protein>
    <submittedName>
        <fullName evidence="6">SemiSWEET family sugar transporter</fullName>
    </submittedName>
</protein>
<keyword evidence="7" id="KW-1185">Reference proteome</keyword>
<comment type="subcellular location">
    <subcellularLocation>
        <location evidence="1">Membrane</location>
        <topology evidence="1">Multi-pass membrane protein</topology>
    </subcellularLocation>
</comment>
<evidence type="ECO:0000313" key="6">
    <source>
        <dbReference type="EMBL" id="MFC4161637.1"/>
    </source>
</evidence>
<organism evidence="6 7">
    <name type="scientific">Chitinimonas lacunae</name>
    <dbReference type="NCBI Taxonomy" id="1963018"/>
    <lineage>
        <taxon>Bacteria</taxon>
        <taxon>Pseudomonadati</taxon>
        <taxon>Pseudomonadota</taxon>
        <taxon>Betaproteobacteria</taxon>
        <taxon>Neisseriales</taxon>
        <taxon>Chitinibacteraceae</taxon>
        <taxon>Chitinimonas</taxon>
    </lineage>
</organism>
<dbReference type="InterPro" id="IPR006603">
    <property type="entry name" value="PQ-loop_rpt"/>
</dbReference>
<dbReference type="NCBIfam" id="NF037968">
    <property type="entry name" value="SemiSWEET_2"/>
    <property type="match status" value="1"/>
</dbReference>
<keyword evidence="3 5" id="KW-1133">Transmembrane helix</keyword>
<evidence type="ECO:0000256" key="3">
    <source>
        <dbReference type="ARBA" id="ARBA00022989"/>
    </source>
</evidence>
<dbReference type="Pfam" id="PF04193">
    <property type="entry name" value="PQ-loop"/>
    <property type="match status" value="1"/>
</dbReference>